<proteinExistence type="predicted"/>
<name>A0A366ECV0_9BACI</name>
<feature type="transmembrane region" description="Helical" evidence="1">
    <location>
        <begin position="12"/>
        <end position="32"/>
    </location>
</feature>
<protein>
    <submittedName>
        <fullName evidence="2">Uncharacterized protein</fullName>
    </submittedName>
</protein>
<accession>A0A366ECV0</accession>
<evidence type="ECO:0000256" key="1">
    <source>
        <dbReference type="SAM" id="Phobius"/>
    </source>
</evidence>
<feature type="transmembrane region" description="Helical" evidence="1">
    <location>
        <begin position="38"/>
        <end position="63"/>
    </location>
</feature>
<keyword evidence="1" id="KW-1133">Transmembrane helix</keyword>
<keyword evidence="1" id="KW-0812">Transmembrane</keyword>
<evidence type="ECO:0000313" key="3">
    <source>
        <dbReference type="Proteomes" id="UP000252118"/>
    </source>
</evidence>
<keyword evidence="1" id="KW-0472">Membrane</keyword>
<dbReference type="AlphaFoldDB" id="A0A366ECV0"/>
<reference evidence="2 3" key="1">
    <citation type="submission" date="2018-06" db="EMBL/GenBank/DDBJ databases">
        <title>Freshwater and sediment microbial communities from various areas in North America, analyzing microbe dynamics in response to fracking.</title>
        <authorList>
            <person name="Lamendella R."/>
        </authorList>
    </citation>
    <scope>NUCLEOTIDE SEQUENCE [LARGE SCALE GENOMIC DNA]</scope>
    <source>
        <strain evidence="2 3">97B</strain>
    </source>
</reference>
<evidence type="ECO:0000313" key="2">
    <source>
        <dbReference type="EMBL" id="RBP00217.1"/>
    </source>
</evidence>
<gene>
    <name evidence="2" type="ORF">DET59_12534</name>
</gene>
<dbReference type="Proteomes" id="UP000252118">
    <property type="component" value="Unassembled WGS sequence"/>
</dbReference>
<dbReference type="EMBL" id="QNRJ01000025">
    <property type="protein sequence ID" value="RBP00217.1"/>
    <property type="molecule type" value="Genomic_DNA"/>
</dbReference>
<comment type="caution">
    <text evidence="2">The sequence shown here is derived from an EMBL/GenBank/DDBJ whole genome shotgun (WGS) entry which is preliminary data.</text>
</comment>
<sequence>MMEQQKEKLYFLGYFLIFPLIFITSFLLWGFVIKGNGLWIVLTDALSIIGIYYILTSIIFSFVMRKQVKFENE</sequence>
<organism evidence="2 3">
    <name type="scientific">Rossellomorea aquimaris</name>
    <dbReference type="NCBI Taxonomy" id="189382"/>
    <lineage>
        <taxon>Bacteria</taxon>
        <taxon>Bacillati</taxon>
        <taxon>Bacillota</taxon>
        <taxon>Bacilli</taxon>
        <taxon>Bacillales</taxon>
        <taxon>Bacillaceae</taxon>
        <taxon>Rossellomorea</taxon>
    </lineage>
</organism>